<dbReference type="EMBL" id="JBHSRD010000002">
    <property type="protein sequence ID" value="MFC6005971.1"/>
    <property type="molecule type" value="Genomic_DNA"/>
</dbReference>
<feature type="domain" description="Amidohydrolase 3" evidence="1">
    <location>
        <begin position="55"/>
        <end position="544"/>
    </location>
</feature>
<keyword evidence="3" id="KW-1185">Reference proteome</keyword>
<dbReference type="Gene3D" id="3.20.20.140">
    <property type="entry name" value="Metal-dependent hydrolases"/>
    <property type="match status" value="1"/>
</dbReference>
<dbReference type="RefSeq" id="WP_345716839.1">
    <property type="nucleotide sequence ID" value="NZ_BAABFP010000005.1"/>
</dbReference>
<dbReference type="SUPFAM" id="SSF51338">
    <property type="entry name" value="Composite domain of metallo-dependent hydrolases"/>
    <property type="match status" value="1"/>
</dbReference>
<accession>A0ABW1J9M2</accession>
<dbReference type="EC" id="3.5.-.-" evidence="2"/>
<dbReference type="PANTHER" id="PTHR22642">
    <property type="entry name" value="IMIDAZOLONEPROPIONASE"/>
    <property type="match status" value="1"/>
</dbReference>
<dbReference type="Proteomes" id="UP001596189">
    <property type="component" value="Unassembled WGS sequence"/>
</dbReference>
<dbReference type="InterPro" id="IPR011059">
    <property type="entry name" value="Metal-dep_hydrolase_composite"/>
</dbReference>
<protein>
    <submittedName>
        <fullName evidence="2">Amidohydrolase</fullName>
        <ecNumber evidence="2">3.5.-.-</ecNumber>
    </submittedName>
</protein>
<evidence type="ECO:0000313" key="3">
    <source>
        <dbReference type="Proteomes" id="UP001596189"/>
    </source>
</evidence>
<dbReference type="GO" id="GO:0016787">
    <property type="term" value="F:hydrolase activity"/>
    <property type="evidence" value="ECO:0007669"/>
    <property type="project" value="UniProtKB-KW"/>
</dbReference>
<evidence type="ECO:0000313" key="2">
    <source>
        <dbReference type="EMBL" id="MFC6005971.1"/>
    </source>
</evidence>
<dbReference type="PANTHER" id="PTHR22642:SF2">
    <property type="entry name" value="PROTEIN LONG AFTER FAR-RED 3"/>
    <property type="match status" value="1"/>
</dbReference>
<dbReference type="InterPro" id="IPR033932">
    <property type="entry name" value="YtcJ-like"/>
</dbReference>
<organism evidence="2 3">
    <name type="scientific">Angustibacter luteus</name>
    <dbReference type="NCBI Taxonomy" id="658456"/>
    <lineage>
        <taxon>Bacteria</taxon>
        <taxon>Bacillati</taxon>
        <taxon>Actinomycetota</taxon>
        <taxon>Actinomycetes</taxon>
        <taxon>Kineosporiales</taxon>
        <taxon>Kineosporiaceae</taxon>
    </lineage>
</organism>
<dbReference type="CDD" id="cd01300">
    <property type="entry name" value="YtcJ_like"/>
    <property type="match status" value="1"/>
</dbReference>
<reference evidence="3" key="1">
    <citation type="journal article" date="2019" name="Int. J. Syst. Evol. Microbiol.">
        <title>The Global Catalogue of Microorganisms (GCM) 10K type strain sequencing project: providing services to taxonomists for standard genome sequencing and annotation.</title>
        <authorList>
            <consortium name="The Broad Institute Genomics Platform"/>
            <consortium name="The Broad Institute Genome Sequencing Center for Infectious Disease"/>
            <person name="Wu L."/>
            <person name="Ma J."/>
        </authorList>
    </citation>
    <scope>NUCLEOTIDE SEQUENCE [LARGE SCALE GENOMIC DNA]</scope>
    <source>
        <strain evidence="3">KACC 14249</strain>
    </source>
</reference>
<dbReference type="Gene3D" id="3.10.310.70">
    <property type="match status" value="1"/>
</dbReference>
<name>A0ABW1J9M2_9ACTN</name>
<dbReference type="Gene3D" id="2.30.40.10">
    <property type="entry name" value="Urease, subunit C, domain 1"/>
    <property type="match status" value="1"/>
</dbReference>
<proteinExistence type="predicted"/>
<dbReference type="SUPFAM" id="SSF51556">
    <property type="entry name" value="Metallo-dependent hydrolases"/>
    <property type="match status" value="1"/>
</dbReference>
<dbReference type="InterPro" id="IPR032466">
    <property type="entry name" value="Metal_Hydrolase"/>
</dbReference>
<comment type="caution">
    <text evidence="2">The sequence shown here is derived from an EMBL/GenBank/DDBJ whole genome shotgun (WGS) entry which is preliminary data.</text>
</comment>
<dbReference type="Pfam" id="PF07969">
    <property type="entry name" value="Amidohydro_3"/>
    <property type="match status" value="1"/>
</dbReference>
<evidence type="ECO:0000259" key="1">
    <source>
        <dbReference type="Pfam" id="PF07969"/>
    </source>
</evidence>
<gene>
    <name evidence="2" type="ORF">ACFQDO_02410</name>
</gene>
<dbReference type="InterPro" id="IPR013108">
    <property type="entry name" value="Amidohydro_3"/>
</dbReference>
<sequence length="546" mass="57191">MSDQPESKPRAVLYRGGDVYTPADPFATAMLVVGDTIAWVGSDDAAAGHATSADEVVELDGALVTPAFVDGHAHVTETGLALTGLDLHDATSLADVLRRVEDAARRGGGRPILGTGWDEGDWPEGRAPTRAELDRASYGGAVYLARVDVHSAVVSSNLAAQAGLRGLDGWDDDGRVEREAHHAARDATRAAISPGQREDLQRTALQAAAAVGIGSLHEMSAPHIGTEDDLRGVVALSAAEDLPHVLAYRGHLVATADEARDVASALDLPAGVLRGLAGDLCADGSVGSRTASLREDYRDQPGHRGNGYLDVEQVRDHVVACTQAGLQAGFHVIGDAAVDVVVRGLQAAEQVVGGPALRRARHRLEHIEMPDSGAIAALSALGVHASVQPVFDAWWGGPDGMYAQRVGRERASRMNPFAPLAAAGVPLALGSDSPVTPFDPWAAVRACAFHQEPDHRISARAAFLAHTRGAWRAAGLDDRGVLSPGALASYAIWTAGDLVVQAPDDRIQAWSTDPRSGTQGLPDLTPGLELPRCLRTVVAGRTVHQV</sequence>
<keyword evidence="2" id="KW-0378">Hydrolase</keyword>